<dbReference type="GO" id="GO:0005634">
    <property type="term" value="C:nucleus"/>
    <property type="evidence" value="ECO:0007669"/>
    <property type="project" value="UniProtKB-SubCell"/>
</dbReference>
<dbReference type="RefSeq" id="NP_986153.1">
    <property type="nucleotide sequence ID" value="NM_212289.1"/>
</dbReference>
<dbReference type="OMA" id="YWYEMCH"/>
<keyword evidence="3" id="KW-0175">Coiled coil</keyword>
<dbReference type="Proteomes" id="UP000000591">
    <property type="component" value="Chromosome VI"/>
</dbReference>
<evidence type="ECO:0000313" key="7">
    <source>
        <dbReference type="Proteomes" id="UP000000591"/>
    </source>
</evidence>
<feature type="compositionally biased region" description="Basic residues" evidence="4">
    <location>
        <begin position="810"/>
        <end position="819"/>
    </location>
</feature>
<feature type="compositionally biased region" description="Basic residues" evidence="4">
    <location>
        <begin position="97"/>
        <end position="113"/>
    </location>
</feature>
<dbReference type="InParanoid" id="Q752H8"/>
<evidence type="ECO:0000256" key="2">
    <source>
        <dbReference type="ARBA" id="ARBA00023242"/>
    </source>
</evidence>
<evidence type="ECO:0000256" key="1">
    <source>
        <dbReference type="ARBA" id="ARBA00004123"/>
    </source>
</evidence>
<dbReference type="STRING" id="284811.Q752H8"/>
<proteinExistence type="predicted"/>
<feature type="region of interest" description="Disordered" evidence="4">
    <location>
        <begin position="726"/>
        <end position="819"/>
    </location>
</feature>
<dbReference type="InterPro" id="IPR028942">
    <property type="entry name" value="WHIM1_dom"/>
</dbReference>
<feature type="compositionally biased region" description="Low complexity" evidence="4">
    <location>
        <begin position="114"/>
        <end position="131"/>
    </location>
</feature>
<evidence type="ECO:0000313" key="6">
    <source>
        <dbReference type="EMBL" id="AAS53977.1"/>
    </source>
</evidence>
<dbReference type="Pfam" id="PF15612">
    <property type="entry name" value="WHIM1"/>
    <property type="match status" value="1"/>
</dbReference>
<gene>
    <name evidence="6" type="ORF">AGOS_AFR606C</name>
</gene>
<dbReference type="OrthoDB" id="349045at2759"/>
<name>Q752H8_EREGS</name>
<dbReference type="eggNOG" id="ENOG502QVSC">
    <property type="taxonomic scope" value="Eukaryota"/>
</dbReference>
<feature type="compositionally biased region" description="Basic and acidic residues" evidence="4">
    <location>
        <begin position="1"/>
        <end position="22"/>
    </location>
</feature>
<dbReference type="HOGENOM" id="CLU_014696_0_0_1"/>
<dbReference type="AlphaFoldDB" id="Q752H8"/>
<dbReference type="KEGG" id="ago:AGOS_AFR606C"/>
<sequence>MAEVIDLEKEIGEEHGGARPTEDGETAQVAEGKGRKVQMTFDQFKEVRVTKAGDGLRKSSRVVPKRKAESDEESAAAEEARKRKAAKRAADDEARKRAAKSKASKKQPAKPKAKVPVVKSKAAGKSVSSAAAEEVREPQLGDELWSSCVPLLTADFKNNTPAVSRMKHPHMKPAPFAKDLIVFMNFINKFNQFLPVDLWGVSIQDLQIGLELYPSEQDEQPARLYQDYVAPRDLKHCQDLVNLFFLCLLKLTLNQNSATDMSSLSNGKPFHKLIQQLRGKAYEFGYPPEWRQPAFPGEPKVESARLLPEEVGESKNPEVLTSEVPNWHLRLPLEPRLNPLYSTELEKYGVLSLSPQDRLILLRSLVQWCISYSDKIHGEIYRLSHLKKDPTFGIQTSHAPRHLAHGLTETKQHFKKLCTMLMQKLEIRAQKKHIKKQLESGKQLPLSRKLKTLNELKESMEEYRRAYEAQEGDDRDQEFDPLDVSLNRDYSKWCELLQGEIYDNPMANPYEDDIYKLRNQEFFIGRVPHVGDFYLPRLFTYQNVAKKKDWIPSNYTDPRSLEKLFEDFQGNKHNAVTLFGKNAKMMSLEFKLYYHYTPGMVKDLVTGKPTKDKVYWYEMCHNTETLLDFIKLLEFKLVKETPDDSVSNGPAPRESPKTIPPVPKEYVGWNTNPMPKESKYNKSRAKLQVLKDYLEKMYFFLLRFEQLKTQYGDLLISDRSLRRSQRSRVNYTEEYGPNDRDEYESVEGAPDAEDEEQAEDQEEEEEEEYRDDMDSISDDEDEEHAPGQPRRLRRNRTSTPPVVPESRSARSARRRADKS</sequence>
<feature type="domain" description="WHIM1" evidence="5">
    <location>
        <begin position="338"/>
        <end position="381"/>
    </location>
</feature>
<evidence type="ECO:0000259" key="5">
    <source>
        <dbReference type="Pfam" id="PF15612"/>
    </source>
</evidence>
<feature type="region of interest" description="Disordered" evidence="4">
    <location>
        <begin position="1"/>
        <end position="34"/>
    </location>
</feature>
<feature type="region of interest" description="Disordered" evidence="4">
    <location>
        <begin position="51"/>
        <end position="131"/>
    </location>
</feature>
<feature type="compositionally biased region" description="Acidic residues" evidence="4">
    <location>
        <begin position="741"/>
        <end position="783"/>
    </location>
</feature>
<keyword evidence="7" id="KW-1185">Reference proteome</keyword>
<keyword evidence="2" id="KW-0539">Nucleus</keyword>
<feature type="region of interest" description="Disordered" evidence="4">
    <location>
        <begin position="641"/>
        <end position="681"/>
    </location>
</feature>
<dbReference type="FunCoup" id="Q752H8">
    <property type="interactions" value="281"/>
</dbReference>
<accession>Q752H8</accession>
<dbReference type="EMBL" id="AE016819">
    <property type="protein sequence ID" value="AAS53977.1"/>
    <property type="molecule type" value="Genomic_DNA"/>
</dbReference>
<comment type="subcellular location">
    <subcellularLocation>
        <location evidence="1">Nucleus</location>
    </subcellularLocation>
</comment>
<dbReference type="GeneID" id="4622438"/>
<protein>
    <submittedName>
        <fullName evidence="6">AFR606Cp</fullName>
    </submittedName>
</protein>
<reference evidence="7" key="2">
    <citation type="journal article" date="2013" name="G3 (Bethesda)">
        <title>Genomes of Ashbya fungi isolated from insects reveal four mating-type loci, numerous translocations, lack of transposons, and distinct gene duplications.</title>
        <authorList>
            <person name="Dietrich F.S."/>
            <person name="Voegeli S."/>
            <person name="Kuo S."/>
            <person name="Philippsen P."/>
        </authorList>
    </citation>
    <scope>GENOME REANNOTATION</scope>
    <source>
        <strain evidence="7">ATCC 10895 / CBS 109.51 / FGSC 9923 / NRRL Y-1056</strain>
    </source>
</reference>
<reference evidence="6 7" key="1">
    <citation type="journal article" date="2004" name="Science">
        <title>The Ashbya gossypii genome as a tool for mapping the ancient Saccharomyces cerevisiae genome.</title>
        <authorList>
            <person name="Dietrich F.S."/>
            <person name="Voegeli S."/>
            <person name="Brachat S."/>
            <person name="Lerch A."/>
            <person name="Gates K."/>
            <person name="Steiner S."/>
            <person name="Mohr C."/>
            <person name="Pohlmann R."/>
            <person name="Luedi P."/>
            <person name="Choi S."/>
            <person name="Wing R.A."/>
            <person name="Flavier A."/>
            <person name="Gaffney T.D."/>
            <person name="Philippsen P."/>
        </authorList>
    </citation>
    <scope>NUCLEOTIDE SEQUENCE [LARGE SCALE GENOMIC DNA]</scope>
    <source>
        <strain evidence="7">ATCC 10895 / CBS 109.51 / FGSC 9923 / NRRL Y-1056</strain>
    </source>
</reference>
<organism evidence="6 7">
    <name type="scientific">Eremothecium gossypii (strain ATCC 10895 / CBS 109.51 / FGSC 9923 / NRRL Y-1056)</name>
    <name type="common">Yeast</name>
    <name type="synonym">Ashbya gossypii</name>
    <dbReference type="NCBI Taxonomy" id="284811"/>
    <lineage>
        <taxon>Eukaryota</taxon>
        <taxon>Fungi</taxon>
        <taxon>Dikarya</taxon>
        <taxon>Ascomycota</taxon>
        <taxon>Saccharomycotina</taxon>
        <taxon>Saccharomycetes</taxon>
        <taxon>Saccharomycetales</taxon>
        <taxon>Saccharomycetaceae</taxon>
        <taxon>Eremothecium</taxon>
    </lineage>
</organism>
<evidence type="ECO:0000256" key="3">
    <source>
        <dbReference type="SAM" id="Coils"/>
    </source>
</evidence>
<feature type="coiled-coil region" evidence="3">
    <location>
        <begin position="446"/>
        <end position="473"/>
    </location>
</feature>
<evidence type="ECO:0000256" key="4">
    <source>
        <dbReference type="SAM" id="MobiDB-lite"/>
    </source>
</evidence>